<proteinExistence type="predicted"/>
<dbReference type="EMBL" id="JAYKXP010000031">
    <property type="protein sequence ID" value="KAK7041892.1"/>
    <property type="molecule type" value="Genomic_DNA"/>
</dbReference>
<name>A0AAW0CP94_9AGAR</name>
<dbReference type="Proteomes" id="UP001383192">
    <property type="component" value="Unassembled WGS sequence"/>
</dbReference>
<keyword evidence="2" id="KW-1185">Reference proteome</keyword>
<dbReference type="AlphaFoldDB" id="A0AAW0CP94"/>
<gene>
    <name evidence="1" type="ORF">VNI00_008871</name>
</gene>
<organism evidence="1 2">
    <name type="scientific">Paramarasmius palmivorus</name>
    <dbReference type="NCBI Taxonomy" id="297713"/>
    <lineage>
        <taxon>Eukaryota</taxon>
        <taxon>Fungi</taxon>
        <taxon>Dikarya</taxon>
        <taxon>Basidiomycota</taxon>
        <taxon>Agaricomycotina</taxon>
        <taxon>Agaricomycetes</taxon>
        <taxon>Agaricomycetidae</taxon>
        <taxon>Agaricales</taxon>
        <taxon>Marasmiineae</taxon>
        <taxon>Marasmiaceae</taxon>
        <taxon>Paramarasmius</taxon>
    </lineage>
</organism>
<sequence>MPFLFLLVSRATPQIIIPSSWTNTTVNISKEDRIQIASAALDMVLSSGVPQNDETLANFFSQLAEFDIATDQTRYQDVVSDYFLSGRYAKKIKLVALIFSFLDVSSKTDALSQPGQFEDIRYYNLNGYMALKAYIAYQDPRYLEFAVRAWEFERNFVDSTFLSPSRLVFPVLKLSMDLN</sequence>
<evidence type="ECO:0000313" key="2">
    <source>
        <dbReference type="Proteomes" id="UP001383192"/>
    </source>
</evidence>
<accession>A0AAW0CP94</accession>
<comment type="caution">
    <text evidence="1">The sequence shown here is derived from an EMBL/GenBank/DDBJ whole genome shotgun (WGS) entry which is preliminary data.</text>
</comment>
<protein>
    <submittedName>
        <fullName evidence="1">Uncharacterized protein</fullName>
    </submittedName>
</protein>
<evidence type="ECO:0000313" key="1">
    <source>
        <dbReference type="EMBL" id="KAK7041892.1"/>
    </source>
</evidence>
<reference evidence="1 2" key="1">
    <citation type="submission" date="2024-01" db="EMBL/GenBank/DDBJ databases">
        <title>A draft genome for a cacao thread blight-causing isolate of Paramarasmius palmivorus.</title>
        <authorList>
            <person name="Baruah I.K."/>
            <person name="Bukari Y."/>
            <person name="Amoako-Attah I."/>
            <person name="Meinhardt L.W."/>
            <person name="Bailey B.A."/>
            <person name="Cohen S.P."/>
        </authorList>
    </citation>
    <scope>NUCLEOTIDE SEQUENCE [LARGE SCALE GENOMIC DNA]</scope>
    <source>
        <strain evidence="1 2">GH-12</strain>
    </source>
</reference>